<dbReference type="Proteomes" id="UP000297385">
    <property type="component" value="Unassembled WGS sequence"/>
</dbReference>
<protein>
    <submittedName>
        <fullName evidence="4">Flavin reductase</fullName>
    </submittedName>
</protein>
<dbReference type="Gene3D" id="2.30.110.10">
    <property type="entry name" value="Electron Transport, Fmn-binding Protein, Chain A"/>
    <property type="match status" value="1"/>
</dbReference>
<dbReference type="InterPro" id="IPR012349">
    <property type="entry name" value="Split_barrel_FMN-bd"/>
</dbReference>
<reference evidence="4 5" key="1">
    <citation type="submission" date="2019-03" db="EMBL/GenBank/DDBJ databases">
        <title>Complete Genome Sequence of Paraburkholderia dipogonis ICMP 19430T, a Nitrogen-fixing Symbiont of the South African Invasive Legume Dipogon lignosus in New Zealand.</title>
        <authorList>
            <person name="De Meyer S.E."/>
        </authorList>
    </citation>
    <scope>NUCLEOTIDE SEQUENCE [LARGE SCALE GENOMIC DNA]</scope>
    <source>
        <strain evidence="4 5">ICMP 19430</strain>
    </source>
</reference>
<comment type="caution">
    <text evidence="4">The sequence shown here is derived from an EMBL/GenBank/DDBJ whole genome shotgun (WGS) entry which is preliminary data.</text>
</comment>
<dbReference type="EMBL" id="SNVI01000005">
    <property type="protein sequence ID" value="TFE37926.1"/>
    <property type="molecule type" value="Genomic_DNA"/>
</dbReference>
<gene>
    <name evidence="4" type="ORF">E2553_38940</name>
</gene>
<dbReference type="InterPro" id="IPR002563">
    <property type="entry name" value="Flavin_Rdtase-like_dom"/>
</dbReference>
<dbReference type="InterPro" id="IPR050268">
    <property type="entry name" value="NADH-dep_flavin_reductase"/>
</dbReference>
<dbReference type="SMART" id="SM00903">
    <property type="entry name" value="Flavin_Reduct"/>
    <property type="match status" value="1"/>
</dbReference>
<evidence type="ECO:0000256" key="2">
    <source>
        <dbReference type="ARBA" id="ARBA00023002"/>
    </source>
</evidence>
<accession>A0A4Y8MKC5</accession>
<feature type="domain" description="Flavin reductase like" evidence="3">
    <location>
        <begin position="1"/>
        <end position="146"/>
    </location>
</feature>
<dbReference type="PANTHER" id="PTHR30466">
    <property type="entry name" value="FLAVIN REDUCTASE"/>
    <property type="match status" value="1"/>
</dbReference>
<organism evidence="4 5">
    <name type="scientific">Paraburkholderia dipogonis</name>
    <dbReference type="NCBI Taxonomy" id="1211383"/>
    <lineage>
        <taxon>Bacteria</taxon>
        <taxon>Pseudomonadati</taxon>
        <taxon>Pseudomonadota</taxon>
        <taxon>Betaproteobacteria</taxon>
        <taxon>Burkholderiales</taxon>
        <taxon>Burkholderiaceae</taxon>
        <taxon>Paraburkholderia</taxon>
    </lineage>
</organism>
<evidence type="ECO:0000256" key="1">
    <source>
        <dbReference type="ARBA" id="ARBA00008898"/>
    </source>
</evidence>
<dbReference type="AlphaFoldDB" id="A0A4Y8MKC5"/>
<dbReference type="Pfam" id="PF01613">
    <property type="entry name" value="Flavin_Reduct"/>
    <property type="match status" value="1"/>
</dbReference>
<keyword evidence="2" id="KW-0560">Oxidoreductase</keyword>
<comment type="similarity">
    <text evidence="1">Belongs to the non-flavoprotein flavin reductase family.</text>
</comment>
<sequence length="151" mass="16254">MSHLPGPVALVTTGSGAKRMGLTVSAICSLSADPPSLLTCINKNASAHDELVARGVFGVNVLRPSQIDMASLFTQKGVDRFASSDWTQRATGAPLLSTALATFDCRLKEAIDGFSHTILIGTVDSVEIAEHEDRNCLMWHQRRYRTIAEIG</sequence>
<dbReference type="PANTHER" id="PTHR30466:SF11">
    <property type="entry name" value="FLAVIN-DEPENDENT MONOOXYGENASE, REDUCTASE SUBUNIT HSAB"/>
    <property type="match status" value="1"/>
</dbReference>
<dbReference type="SUPFAM" id="SSF50475">
    <property type="entry name" value="FMN-binding split barrel"/>
    <property type="match status" value="1"/>
</dbReference>
<dbReference type="GO" id="GO:0042602">
    <property type="term" value="F:riboflavin reductase (NADPH) activity"/>
    <property type="evidence" value="ECO:0007669"/>
    <property type="project" value="TreeGrafter"/>
</dbReference>
<dbReference type="GO" id="GO:0010181">
    <property type="term" value="F:FMN binding"/>
    <property type="evidence" value="ECO:0007669"/>
    <property type="project" value="InterPro"/>
</dbReference>
<evidence type="ECO:0000259" key="3">
    <source>
        <dbReference type="SMART" id="SM00903"/>
    </source>
</evidence>
<name>A0A4Y8MKC5_9BURK</name>
<evidence type="ECO:0000313" key="5">
    <source>
        <dbReference type="Proteomes" id="UP000297385"/>
    </source>
</evidence>
<proteinExistence type="inferred from homology"/>
<evidence type="ECO:0000313" key="4">
    <source>
        <dbReference type="EMBL" id="TFE37926.1"/>
    </source>
</evidence>